<protein>
    <recommendedName>
        <fullName evidence="2">Inactive STAND domain-containing protein</fullName>
    </recommendedName>
</protein>
<feature type="region of interest" description="Disordered" evidence="1">
    <location>
        <begin position="29"/>
        <end position="48"/>
    </location>
</feature>
<evidence type="ECO:0000313" key="3">
    <source>
        <dbReference type="EMBL" id="VEP15980.1"/>
    </source>
</evidence>
<evidence type="ECO:0000313" key="4">
    <source>
        <dbReference type="Proteomes" id="UP000320055"/>
    </source>
</evidence>
<accession>A0A563VX23</accession>
<dbReference type="InterPro" id="IPR045475">
    <property type="entry name" value="iSTAND"/>
</dbReference>
<name>A0A563VX23_9CYAN</name>
<proteinExistence type="predicted"/>
<dbReference type="AlphaFoldDB" id="A0A563VX23"/>
<dbReference type="Pfam" id="PF19995">
    <property type="entry name" value="iSTAND"/>
    <property type="match status" value="1"/>
</dbReference>
<organism evidence="3 4">
    <name type="scientific">Hyella patelloides LEGE 07179</name>
    <dbReference type="NCBI Taxonomy" id="945734"/>
    <lineage>
        <taxon>Bacteria</taxon>
        <taxon>Bacillati</taxon>
        <taxon>Cyanobacteriota</taxon>
        <taxon>Cyanophyceae</taxon>
        <taxon>Pleurocapsales</taxon>
        <taxon>Hyellaceae</taxon>
        <taxon>Hyella</taxon>
    </lineage>
</organism>
<reference evidence="3 4" key="1">
    <citation type="submission" date="2019-01" db="EMBL/GenBank/DDBJ databases">
        <authorList>
            <person name="Brito A."/>
        </authorList>
    </citation>
    <scope>NUCLEOTIDE SEQUENCE [LARGE SCALE GENOMIC DNA]</scope>
    <source>
        <strain evidence="3">1</strain>
    </source>
</reference>
<dbReference type="Proteomes" id="UP000320055">
    <property type="component" value="Unassembled WGS sequence"/>
</dbReference>
<feature type="domain" description="Inactive STAND" evidence="2">
    <location>
        <begin position="143"/>
        <end position="289"/>
    </location>
</feature>
<evidence type="ECO:0000259" key="2">
    <source>
        <dbReference type="Pfam" id="PF19995"/>
    </source>
</evidence>
<keyword evidence="4" id="KW-1185">Reference proteome</keyword>
<evidence type="ECO:0000256" key="1">
    <source>
        <dbReference type="SAM" id="MobiDB-lite"/>
    </source>
</evidence>
<dbReference type="EMBL" id="CAACVJ010000327">
    <property type="protein sequence ID" value="VEP15980.1"/>
    <property type="molecule type" value="Genomic_DNA"/>
</dbReference>
<sequence length="392" mass="44829">MQKSVSEKSKDKSKKSCVLTATGRDKLQSALEDLEKKPKKCDPDDRDNYYRQSNGNYIISAIAQEVGIDRNVVSKILCPTGLKPAGQCEPLTFSSLDKLFSFLRRDLGDDDFNVADTQAKSSRRKQPPTAPNKYEEFTGALGELNYFKQKQSFQNTITQVRPAATFLIHGKPDFGQRWLVNQMRYKVPYHSEAWQKSIHIKAHRRNIENIWQSLAGELGTSTEPQDIVEGLYQHWQKSTVILAIHDVSYIAGQNLTIFMQQFWQPLVSRVNNTQPSQSPQRPYRLLLFLIDYTNSKSKLEKASLGLLRNADSNQPYIPLELPELEPFNEVMINDWVGVNHQVLSGLWKSSENIESVMQNIIEGDHTPMFVLKQICECFELEWDTDIASKLAL</sequence>
<gene>
    <name evidence="3" type="ORF">H1P_3930001</name>
</gene>